<name>A0A0T6BGK0_9SCAR</name>
<comment type="caution">
    <text evidence="4">The sequence shown here is derived from an EMBL/GenBank/DDBJ whole genome shotgun (WGS) entry which is preliminary data.</text>
</comment>
<dbReference type="AlphaFoldDB" id="A0A0T6BGK0"/>
<dbReference type="PANTHER" id="PTHR14428:SF5">
    <property type="entry name" value="NUCLEOLAR COMPLEX PROTEIN 3 HOMOLOG"/>
    <property type="match status" value="1"/>
</dbReference>
<comment type="similarity">
    <text evidence="1">Belongs to the CBF/MAK21 family.</text>
</comment>
<dbReference type="PANTHER" id="PTHR14428">
    <property type="entry name" value="NUCLEOLAR COMPLEX PROTEIN 3"/>
    <property type="match status" value="1"/>
</dbReference>
<dbReference type="GO" id="GO:0006270">
    <property type="term" value="P:DNA replication initiation"/>
    <property type="evidence" value="ECO:0007669"/>
    <property type="project" value="TreeGrafter"/>
</dbReference>
<dbReference type="Proteomes" id="UP000051574">
    <property type="component" value="Unassembled WGS sequence"/>
</dbReference>
<keyword evidence="5" id="KW-1185">Reference proteome</keyword>
<dbReference type="GO" id="GO:0003682">
    <property type="term" value="F:chromatin binding"/>
    <property type="evidence" value="ECO:0007669"/>
    <property type="project" value="TreeGrafter"/>
</dbReference>
<keyword evidence="2" id="KW-0175">Coiled coil</keyword>
<evidence type="ECO:0000259" key="3">
    <source>
        <dbReference type="Pfam" id="PF03914"/>
    </source>
</evidence>
<evidence type="ECO:0000313" key="4">
    <source>
        <dbReference type="EMBL" id="KRT86469.1"/>
    </source>
</evidence>
<protein>
    <recommendedName>
        <fullName evidence="3">CCAAT-binding factor domain-containing protein</fullName>
    </recommendedName>
</protein>
<reference evidence="4 5" key="1">
    <citation type="submission" date="2015-09" db="EMBL/GenBank/DDBJ databases">
        <title>Draft genome of the scarab beetle Oryctes borbonicus.</title>
        <authorList>
            <person name="Meyer J.M."/>
            <person name="Markov G.V."/>
            <person name="Baskaran P."/>
            <person name="Herrmann M."/>
            <person name="Sommer R.J."/>
            <person name="Roedelsperger C."/>
        </authorList>
    </citation>
    <scope>NUCLEOTIDE SEQUENCE [LARGE SCALE GENOMIC DNA]</scope>
    <source>
        <strain evidence="4">OB123</strain>
        <tissue evidence="4">Whole animal</tissue>
    </source>
</reference>
<dbReference type="InterPro" id="IPR016903">
    <property type="entry name" value="Nucleolar_cplx-assoc_3"/>
</dbReference>
<feature type="domain" description="CCAAT-binding factor" evidence="3">
    <location>
        <begin position="137"/>
        <end position="290"/>
    </location>
</feature>
<dbReference type="Pfam" id="PF03914">
    <property type="entry name" value="CBF"/>
    <property type="match status" value="1"/>
</dbReference>
<accession>A0A0T6BGK0</accession>
<feature type="non-terminal residue" evidence="4">
    <location>
        <position position="360"/>
    </location>
</feature>
<dbReference type="InterPro" id="IPR005612">
    <property type="entry name" value="CCAAT-binding_factor"/>
</dbReference>
<gene>
    <name evidence="4" type="ORF">AMK59_2205</name>
</gene>
<evidence type="ECO:0000256" key="1">
    <source>
        <dbReference type="ARBA" id="ARBA00007797"/>
    </source>
</evidence>
<sequence length="360" mass="41328">MLEVLLHLKIKEVNLDQEKENEIKQKKIKSHKHNVLKLSKKEKKRKKRLQELETEMLETKAEENKQAKQKNLTEITKIVFGIYFRILKSSNNTKVLGVCLQGLTKFSHCINLDYYVDLLNMLNALLSEEWLGYREQIHCVQTVFTILHDQGDTINLDPTRFYTSLYSNLFYVHASKTHKDYQLLLKALSDVLVRRRKKITNKRTIGFVKRIATLSLQLLHNGSLASLALIKQILTQNKAVDVLLDPDSSVGDGDYQAEVNDPEYCNASTTALYELSLLRNHYHPVVSKFAKNVANGAPSTGEGSLPIQFSKSSPEQLFIDFDMSEMAFNPPVKPPMKTQAKRRRSRIQFIDPSFQRNCSS</sequence>
<feature type="coiled-coil region" evidence="2">
    <location>
        <begin position="35"/>
        <end position="69"/>
    </location>
</feature>
<dbReference type="EMBL" id="LJIG01000471">
    <property type="protein sequence ID" value="KRT86469.1"/>
    <property type="molecule type" value="Genomic_DNA"/>
</dbReference>
<proteinExistence type="inferred from homology"/>
<organism evidence="4 5">
    <name type="scientific">Oryctes borbonicus</name>
    <dbReference type="NCBI Taxonomy" id="1629725"/>
    <lineage>
        <taxon>Eukaryota</taxon>
        <taxon>Metazoa</taxon>
        <taxon>Ecdysozoa</taxon>
        <taxon>Arthropoda</taxon>
        <taxon>Hexapoda</taxon>
        <taxon>Insecta</taxon>
        <taxon>Pterygota</taxon>
        <taxon>Neoptera</taxon>
        <taxon>Endopterygota</taxon>
        <taxon>Coleoptera</taxon>
        <taxon>Polyphaga</taxon>
        <taxon>Scarabaeiformia</taxon>
        <taxon>Scarabaeidae</taxon>
        <taxon>Dynastinae</taxon>
        <taxon>Oryctes</taxon>
    </lineage>
</organism>
<evidence type="ECO:0000313" key="5">
    <source>
        <dbReference type="Proteomes" id="UP000051574"/>
    </source>
</evidence>
<evidence type="ECO:0000256" key="2">
    <source>
        <dbReference type="SAM" id="Coils"/>
    </source>
</evidence>
<dbReference type="GO" id="GO:0005730">
    <property type="term" value="C:nucleolus"/>
    <property type="evidence" value="ECO:0007669"/>
    <property type="project" value="TreeGrafter"/>
</dbReference>
<dbReference type="OrthoDB" id="10263597at2759"/>